<keyword evidence="3" id="KW-1185">Reference proteome</keyword>
<feature type="region of interest" description="Disordered" evidence="1">
    <location>
        <begin position="1"/>
        <end position="34"/>
    </location>
</feature>
<dbReference type="EMBL" id="FOCO01000051">
    <property type="protein sequence ID" value="SEO13803.1"/>
    <property type="molecule type" value="Genomic_DNA"/>
</dbReference>
<evidence type="ECO:0000313" key="3">
    <source>
        <dbReference type="Proteomes" id="UP000183002"/>
    </source>
</evidence>
<organism evidence="2 3">
    <name type="scientific">Pseudorhodobacter antarcticus</name>
    <dbReference type="NCBI Taxonomy" id="1077947"/>
    <lineage>
        <taxon>Bacteria</taxon>
        <taxon>Pseudomonadati</taxon>
        <taxon>Pseudomonadota</taxon>
        <taxon>Alphaproteobacteria</taxon>
        <taxon>Rhodobacterales</taxon>
        <taxon>Paracoccaceae</taxon>
        <taxon>Pseudorhodobacter</taxon>
    </lineage>
</organism>
<gene>
    <name evidence="2" type="ORF">SAMN05216227_105121</name>
</gene>
<accession>A0A1H8M8Z7</accession>
<feature type="compositionally biased region" description="Basic residues" evidence="1">
    <location>
        <begin position="197"/>
        <end position="212"/>
    </location>
</feature>
<proteinExistence type="predicted"/>
<reference evidence="2 3" key="1">
    <citation type="submission" date="2016-10" db="EMBL/GenBank/DDBJ databases">
        <authorList>
            <person name="de Groot N.N."/>
        </authorList>
    </citation>
    <scope>NUCLEOTIDE SEQUENCE [LARGE SCALE GENOMIC DNA]</scope>
    <source>
        <strain evidence="2 3">CGMCC 1.10836</strain>
    </source>
</reference>
<dbReference type="AlphaFoldDB" id="A0A1H8M8Z7"/>
<evidence type="ECO:0000313" key="2">
    <source>
        <dbReference type="EMBL" id="SEO13803.1"/>
    </source>
</evidence>
<name>A0A1H8M8Z7_9RHOB</name>
<dbReference type="Proteomes" id="UP000183002">
    <property type="component" value="Unassembled WGS sequence"/>
</dbReference>
<feature type="region of interest" description="Disordered" evidence="1">
    <location>
        <begin position="192"/>
        <end position="219"/>
    </location>
</feature>
<protein>
    <submittedName>
        <fullName evidence="2">Uncharacterized protein</fullName>
    </submittedName>
</protein>
<sequence length="219" mass="24310">MSGATRPAWTAQDETRRQRHAQRLNRKHPNRHGHCKAETKCARHHHNGSRFVAWAIAPLVRQSPRMGPNKRLRFSRSAITLDPFAKHKAARITNGVVGKTGSTMPAAPKPSDTHPSPSHISLIAAPPRPQRPWTFAPVSSRSISFSGHRLVILSKSTATPARCAKYSPHPCRIAFYGQIPDLPSAQIRVARGGPCRPQHRRGHCRTSRHSHRNSNSGSF</sequence>
<feature type="compositionally biased region" description="Basic residues" evidence="1">
    <location>
        <begin position="17"/>
        <end position="34"/>
    </location>
</feature>
<evidence type="ECO:0000256" key="1">
    <source>
        <dbReference type="SAM" id="MobiDB-lite"/>
    </source>
</evidence>
<feature type="region of interest" description="Disordered" evidence="1">
    <location>
        <begin position="97"/>
        <end position="117"/>
    </location>
</feature>